<accession>A0A1H7NFE0</accession>
<dbReference type="Pfam" id="PF05960">
    <property type="entry name" value="DUF885"/>
    <property type="match status" value="1"/>
</dbReference>
<name>A0A1H7NFE0_9FLAO</name>
<dbReference type="Proteomes" id="UP000198990">
    <property type="component" value="Unassembled WGS sequence"/>
</dbReference>
<dbReference type="AlphaFoldDB" id="A0A1H7NFE0"/>
<reference evidence="2" key="1">
    <citation type="submission" date="2016-10" db="EMBL/GenBank/DDBJ databases">
        <authorList>
            <person name="Varghese N."/>
            <person name="Submissions S."/>
        </authorList>
    </citation>
    <scope>NUCLEOTIDE SEQUENCE [LARGE SCALE GENOMIC DNA]</scope>
    <source>
        <strain evidence="2">DSM 16471</strain>
    </source>
</reference>
<organism evidence="1 2">
    <name type="scientific">Maribacter orientalis</name>
    <dbReference type="NCBI Taxonomy" id="228957"/>
    <lineage>
        <taxon>Bacteria</taxon>
        <taxon>Pseudomonadati</taxon>
        <taxon>Bacteroidota</taxon>
        <taxon>Flavobacteriia</taxon>
        <taxon>Flavobacteriales</taxon>
        <taxon>Flavobacteriaceae</taxon>
        <taxon>Maribacter</taxon>
    </lineage>
</organism>
<dbReference type="STRING" id="228957.SAMN04488008_103170"/>
<dbReference type="RefSeq" id="WP_091622298.1">
    <property type="nucleotide sequence ID" value="NZ_FNZN01000003.1"/>
</dbReference>
<dbReference type="OrthoDB" id="9760040at2"/>
<dbReference type="PANTHER" id="PTHR33361:SF16">
    <property type="entry name" value="DUF885 DOMAIN-CONTAINING PROTEIN"/>
    <property type="match status" value="1"/>
</dbReference>
<evidence type="ECO:0000313" key="1">
    <source>
        <dbReference type="EMBL" id="SEL22296.1"/>
    </source>
</evidence>
<dbReference type="PANTHER" id="PTHR33361">
    <property type="entry name" value="GLR0591 PROTEIN"/>
    <property type="match status" value="1"/>
</dbReference>
<keyword evidence="2" id="KW-1185">Reference proteome</keyword>
<sequence length="605" mass="69193">MSRILLLLLFALIFNSCKETEKKDLTEEPRPIAEVFGEFYEFKKNINPIEATKAGYSQYNDTIANYISDNYIFHLKDRYTYFLEELDKYDSTKVSTADWMSLRVMKWDCSVKLQGVMNPIVTVASPIYDLPSFELMPLFQIQSLHLYVAQLAGGTSVQPFKTIEDYNNWLSRLDDYLFFLDTSIDKMKLGMGKGVVLPRVLTLKMLPQVRAFIDVPLKENLFYQPILNFPDGISDVDKDILESNYAAFIKDKLTPKYVELHQFLTEEYLPKCRETSGLLDLPNGKETYQYLIKLHTTTNMNADEIHELGLSEVVRISGEMEIVKNQIGFKGNLKSFFNSLRTKKELMPFNNPEEVIANFNSINDRIGLKIDSLFALTPKAGFNVRRTEAFREASASAEYTPGSKDGSRAGIFYVPIPDVKTYNTVHDEALFLHEAIPGHHFQLSLQQENKNLPEFLHPESMGVFVEGWALYAESLGKELGVYTDPYQYFGMLSMEMHRAIRLVVDTGLHAKGWSREKAIQYSLDNEAESEESIIAEVERYMATPGQALSYKLGQLKIRELRTKAEKTLGANFNIREFHSQILNSGSLPLVLLEEKLNGWIVSQSK</sequence>
<dbReference type="EMBL" id="FNZN01000003">
    <property type="protein sequence ID" value="SEL22296.1"/>
    <property type="molecule type" value="Genomic_DNA"/>
</dbReference>
<protein>
    <submittedName>
        <fullName evidence="1">Uncharacterized conserved protein, DUF885 familyt</fullName>
    </submittedName>
</protein>
<dbReference type="InterPro" id="IPR010281">
    <property type="entry name" value="DUF885"/>
</dbReference>
<proteinExistence type="predicted"/>
<evidence type="ECO:0000313" key="2">
    <source>
        <dbReference type="Proteomes" id="UP000198990"/>
    </source>
</evidence>
<gene>
    <name evidence="1" type="ORF">SAMN04488008_103170</name>
</gene>